<gene>
    <name evidence="4" type="ORF">BJ998_007190</name>
</gene>
<dbReference type="InterPro" id="IPR029058">
    <property type="entry name" value="AB_hydrolase_fold"/>
</dbReference>
<organism evidence="4 5">
    <name type="scientific">Kutzneria kofuensis</name>
    <dbReference type="NCBI Taxonomy" id="103725"/>
    <lineage>
        <taxon>Bacteria</taxon>
        <taxon>Bacillati</taxon>
        <taxon>Actinomycetota</taxon>
        <taxon>Actinomycetes</taxon>
        <taxon>Pseudonocardiales</taxon>
        <taxon>Pseudonocardiaceae</taxon>
        <taxon>Kutzneria</taxon>
    </lineage>
</organism>
<feature type="domain" description="Acetyl xylan esterase" evidence="3">
    <location>
        <begin position="13"/>
        <end position="145"/>
    </location>
</feature>
<dbReference type="Proteomes" id="UP000585638">
    <property type="component" value="Unassembled WGS sequence"/>
</dbReference>
<sequence length="304" mass="33175">MKTVRHDIEFDAEGALLRGWFYEPEGVAGPAPCVVMAHGWSSTKEMYLDRFAEVFAAAGLAAVVYDNRGWGASEAAAGKPRHEIDPFEQIRDYQHAITFAQNHPRVDPDRIGVWGTSFSAAHAFVVAAIDRRVRAVSGQAPFISGRATYANLARVRNLVVGPAMFTADRRARAEGKPPVMVPVVGTDPDELVGLPTPDSYEYFTHARAELDPAWPNEVTLRSLDNFYGYEPARYLPDVTPTPLLMIVGREDGLTGGNLAASAFQTAAEPKKIVFLPGGHFAAYTGDGFAIASQASRDWFLRHLA</sequence>
<dbReference type="InterPro" id="IPR050261">
    <property type="entry name" value="FrsA_esterase"/>
</dbReference>
<dbReference type="Gene3D" id="3.40.50.1820">
    <property type="entry name" value="alpha/beta hydrolase"/>
    <property type="match status" value="1"/>
</dbReference>
<proteinExistence type="inferred from homology"/>
<dbReference type="GO" id="GO:0052689">
    <property type="term" value="F:carboxylic ester hydrolase activity"/>
    <property type="evidence" value="ECO:0007669"/>
    <property type="project" value="UniProtKB-ARBA"/>
</dbReference>
<dbReference type="PANTHER" id="PTHR22946:SF9">
    <property type="entry name" value="POLYKETIDE TRANSFERASE AF380"/>
    <property type="match status" value="1"/>
</dbReference>
<keyword evidence="2" id="KW-0378">Hydrolase</keyword>
<dbReference type="Pfam" id="PF05448">
    <property type="entry name" value="AXE1"/>
    <property type="match status" value="1"/>
</dbReference>
<dbReference type="RefSeq" id="WP_312890486.1">
    <property type="nucleotide sequence ID" value="NZ_BAAAWY010000041.1"/>
</dbReference>
<keyword evidence="5" id="KW-1185">Reference proteome</keyword>
<comment type="similarity">
    <text evidence="1">Belongs to the AB hydrolase superfamily.</text>
</comment>
<evidence type="ECO:0000259" key="3">
    <source>
        <dbReference type="Pfam" id="PF05448"/>
    </source>
</evidence>
<evidence type="ECO:0000256" key="1">
    <source>
        <dbReference type="ARBA" id="ARBA00008645"/>
    </source>
</evidence>
<evidence type="ECO:0000256" key="2">
    <source>
        <dbReference type="ARBA" id="ARBA00022801"/>
    </source>
</evidence>
<accession>A0A7W9KNU7</accession>
<protein>
    <recommendedName>
        <fullName evidence="3">Acetyl xylan esterase domain-containing protein</fullName>
    </recommendedName>
</protein>
<dbReference type="Gene3D" id="1.10.10.800">
    <property type="match status" value="1"/>
</dbReference>
<reference evidence="4 5" key="1">
    <citation type="submission" date="2020-08" db="EMBL/GenBank/DDBJ databases">
        <title>Sequencing the genomes of 1000 actinobacteria strains.</title>
        <authorList>
            <person name="Klenk H.-P."/>
        </authorList>
    </citation>
    <scope>NUCLEOTIDE SEQUENCE [LARGE SCALE GENOMIC DNA]</scope>
    <source>
        <strain evidence="4 5">DSM 43851</strain>
    </source>
</reference>
<dbReference type="EMBL" id="JACHIR010000001">
    <property type="protein sequence ID" value="MBB5895994.1"/>
    <property type="molecule type" value="Genomic_DNA"/>
</dbReference>
<dbReference type="InterPro" id="IPR008391">
    <property type="entry name" value="AXE1_dom"/>
</dbReference>
<dbReference type="AlphaFoldDB" id="A0A7W9KNU7"/>
<comment type="caution">
    <text evidence="4">The sequence shown here is derived from an EMBL/GenBank/DDBJ whole genome shotgun (WGS) entry which is preliminary data.</text>
</comment>
<evidence type="ECO:0000313" key="5">
    <source>
        <dbReference type="Proteomes" id="UP000585638"/>
    </source>
</evidence>
<dbReference type="PANTHER" id="PTHR22946">
    <property type="entry name" value="DIENELACTONE HYDROLASE DOMAIN-CONTAINING PROTEIN-RELATED"/>
    <property type="match status" value="1"/>
</dbReference>
<dbReference type="SUPFAM" id="SSF53474">
    <property type="entry name" value="alpha/beta-Hydrolases"/>
    <property type="match status" value="1"/>
</dbReference>
<name>A0A7W9KNU7_9PSEU</name>
<evidence type="ECO:0000313" key="4">
    <source>
        <dbReference type="EMBL" id="MBB5895994.1"/>
    </source>
</evidence>